<feature type="region of interest" description="Disordered" evidence="2">
    <location>
        <begin position="684"/>
        <end position="716"/>
    </location>
</feature>
<dbReference type="PANTHER" id="PTHR14164:SF12">
    <property type="entry name" value="PERICENTRIOLAR MATERIAL 1 PROTEIN"/>
    <property type="match status" value="1"/>
</dbReference>
<accession>A0A4C1VCX0</accession>
<dbReference type="Pfam" id="PF15717">
    <property type="entry name" value="PCM1_C"/>
    <property type="match status" value="1"/>
</dbReference>
<proteinExistence type="predicted"/>
<feature type="compositionally biased region" description="Basic residues" evidence="2">
    <location>
        <begin position="911"/>
        <end position="920"/>
    </location>
</feature>
<feature type="compositionally biased region" description="Low complexity" evidence="2">
    <location>
        <begin position="893"/>
        <end position="904"/>
    </location>
</feature>
<feature type="region of interest" description="Disordered" evidence="2">
    <location>
        <begin position="886"/>
        <end position="971"/>
    </location>
</feature>
<dbReference type="GO" id="GO:0071539">
    <property type="term" value="P:protein localization to centrosome"/>
    <property type="evidence" value="ECO:0007669"/>
    <property type="project" value="InterPro"/>
</dbReference>
<dbReference type="InterPro" id="IPR031446">
    <property type="entry name" value="PCM1_C"/>
</dbReference>
<feature type="compositionally biased region" description="Acidic residues" evidence="2">
    <location>
        <begin position="1622"/>
        <end position="1631"/>
    </location>
</feature>
<feature type="compositionally biased region" description="Polar residues" evidence="2">
    <location>
        <begin position="625"/>
        <end position="636"/>
    </location>
</feature>
<evidence type="ECO:0000259" key="3">
    <source>
        <dbReference type="Pfam" id="PF15717"/>
    </source>
</evidence>
<feature type="coiled-coil region" evidence="1">
    <location>
        <begin position="733"/>
        <end position="767"/>
    </location>
</feature>
<dbReference type="GO" id="GO:0036064">
    <property type="term" value="C:ciliary basal body"/>
    <property type="evidence" value="ECO:0007669"/>
    <property type="project" value="TreeGrafter"/>
</dbReference>
<feature type="compositionally biased region" description="Polar residues" evidence="2">
    <location>
        <begin position="685"/>
        <end position="694"/>
    </location>
</feature>
<feature type="region of interest" description="Disordered" evidence="2">
    <location>
        <begin position="593"/>
        <end position="643"/>
    </location>
</feature>
<keyword evidence="1" id="KW-0175">Coiled coil</keyword>
<evidence type="ECO:0000256" key="2">
    <source>
        <dbReference type="SAM" id="MobiDB-lite"/>
    </source>
</evidence>
<feature type="region of interest" description="Disordered" evidence="2">
    <location>
        <begin position="1258"/>
        <end position="1283"/>
    </location>
</feature>
<feature type="region of interest" description="Disordered" evidence="2">
    <location>
        <begin position="29"/>
        <end position="61"/>
    </location>
</feature>
<dbReference type="Proteomes" id="UP000299102">
    <property type="component" value="Unassembled WGS sequence"/>
</dbReference>
<dbReference type="PANTHER" id="PTHR14164">
    <property type="entry name" value="PERICENTRIOLAR MATERIAL 1-RELATED"/>
    <property type="match status" value="1"/>
</dbReference>
<feature type="coiled-coil region" evidence="1">
    <location>
        <begin position="799"/>
        <end position="833"/>
    </location>
</feature>
<dbReference type="EMBL" id="BGZK01000304">
    <property type="protein sequence ID" value="GBP35465.1"/>
    <property type="molecule type" value="Genomic_DNA"/>
</dbReference>
<evidence type="ECO:0000256" key="1">
    <source>
        <dbReference type="SAM" id="Coils"/>
    </source>
</evidence>
<feature type="compositionally biased region" description="Polar residues" evidence="2">
    <location>
        <begin position="33"/>
        <end position="50"/>
    </location>
</feature>
<sequence length="1659" mass="185627">MFPQEVVTPTRRDMSSNLVTTSLDWVPVPEYNSRGNYTQSRKTSNNTSDQEYADLDNPNSFETGFGRFVPVRPQPRVLPLNPQHRDPIVVEHSDENVGASSSYALHPYPHPVPNGIGPHSNHTPAAVMIVNPTTPNAMSVNMSQPFNTTVNSNRKNLIRNLNTARNNFDGSSNNIMSNNNLTSNSRTATKTVNLMNNVYDTAGSSNNLNETNQAHRESARALGEAIVAACPDATAVERRLGQIREYIRVTSSLVDTMRNSEDEAYIEHTKEEYDELVQMVMKLRESESKLERMLSGTETENQEVIADEQDVSITDCFVSCAAPVHTDENNKENVVETNPNTDSSNSSFSRKVNNIENEQMNKSLHNDKVIDRDNNSFTFPTDESEHGSTVISETVNLRENDNKVQPTYQIDIQELETIPYNDLDSSDKDDNDLNEMLKRNIVSCSEKLAFIEEIKCKNVEINKDNQDVVIRPVSSQSMGSGYSENELWQNEIKNKMEISQQRLAALQQQQKRLLKYKAEAKQQLAEINHARQIQEMAAASHDNLTNIQNQSVSSNYSVYPRLYAANQIGVATTLPHSADMNHRQGIGVSQTMTSDDVLGTNNRESNDPNTNVSSHEDRFSHRDVNLTNSEGTGAHNSESDDDDALNARARQLTMELQEIRAKKKHMESLVNEFQKIHMTTHMVGSHNTYSSSGEDSPDEQPTHKCNKSDPNINNDDPFKLMEIKAIKTALQKTKDHELNIASLQELAQQLRMETEKIMDERARLKQAVSNKEFTRKHKKINEDVRPSTSGIPGPVERRQMELRALLAEKQKQLEALLNKEKALSTTIEEHKVQTDTQPISAVNQAYNSEQEQCSQSQQVVMETQSASGPENFRVSGDNVYIERAHQNTQPQHSSSNYASDSDNAVQNKSNQRSRCRRRQTHDRQFEDAFENMVVPSINTSQNTMRSEHRGEPSIPNVMSPSQGENGSSNTLYPNVPQQTWTSSKINQDMRTNQFTQNSHSQTMDRLLGTPQLSYPPSIPFNVMMPYGMMGGCACACGCALWAAGCWQQLVLQQRELHQLRDQVNHLEERWRAENASHMLNNQVPPGNRANNYWDNFRSYSRQNLLSTNNKTNSDGHLGVGQAHNPHPLVERSHNALHCPTTGQPHPPAISVIPKRNTDTTPAANNTLDEARHARRNISYDRSLSFSSAPDVLNVNQTNEHEIITNCPGLASSVQSPARPIDDAVASNINLNRQETSNPFRNLNISNTIPEIVQSHANNLNSSTDSINTKKKSSSKLPAKNSANRRHANCSLDYVQISNINIAGTSESHNPNLASTTHDVDDKATSKLFDLLRENVYTEVTALIGVNESHPDFLIQLFKELQLISSDTLRQKVLQSIRSVLSQYSSLANRQNNENLPNDADRERIESVPAGLNEPSNIQNIDYSTLNGCMNGIIDSNIVRFLMSKNDEICTSELLETLTALIIDSVPDNCQPRYSKKHLLRYLSKYEGARLQDVSSDIIDNLSEIIAENGDEEESSRRADEAESAMLQDVAGSLSLFSSDGQLHSCPYELWPAHVHVEMDSDARATAVEVREAAHDHEGAVDLISCSEMHNGELAEADQTCRTDTEPEGAAGTEALPDLVETEEATPTEAEAEWFGLDRVPTRLHMGESPESQKNDINTQ</sequence>
<protein>
    <submittedName>
        <fullName evidence="4">Pericentriolar material 1 protein</fullName>
    </submittedName>
</protein>
<feature type="compositionally biased region" description="Basic and acidic residues" evidence="2">
    <location>
        <begin position="614"/>
        <end position="624"/>
    </location>
</feature>
<dbReference type="STRING" id="151549.A0A4C1VCX0"/>
<reference evidence="4 5" key="1">
    <citation type="journal article" date="2019" name="Commun. Biol.">
        <title>The bagworm genome reveals a unique fibroin gene that provides high tensile strength.</title>
        <authorList>
            <person name="Kono N."/>
            <person name="Nakamura H."/>
            <person name="Ohtoshi R."/>
            <person name="Tomita M."/>
            <person name="Numata K."/>
            <person name="Arakawa K."/>
        </authorList>
    </citation>
    <scope>NUCLEOTIDE SEQUENCE [LARGE SCALE GENOMIC DNA]</scope>
</reference>
<organism evidence="4 5">
    <name type="scientific">Eumeta variegata</name>
    <name type="common">Bagworm moth</name>
    <name type="synonym">Eumeta japonica</name>
    <dbReference type="NCBI Taxonomy" id="151549"/>
    <lineage>
        <taxon>Eukaryota</taxon>
        <taxon>Metazoa</taxon>
        <taxon>Ecdysozoa</taxon>
        <taxon>Arthropoda</taxon>
        <taxon>Hexapoda</taxon>
        <taxon>Insecta</taxon>
        <taxon>Pterygota</taxon>
        <taxon>Neoptera</taxon>
        <taxon>Endopterygota</taxon>
        <taxon>Lepidoptera</taxon>
        <taxon>Glossata</taxon>
        <taxon>Ditrysia</taxon>
        <taxon>Tineoidea</taxon>
        <taxon>Psychidae</taxon>
        <taxon>Oiketicinae</taxon>
        <taxon>Eumeta</taxon>
    </lineage>
</organism>
<feature type="region of interest" description="Disordered" evidence="2">
    <location>
        <begin position="1622"/>
        <end position="1659"/>
    </location>
</feature>
<feature type="domain" description="Pericentriolar material 1 protein C-terminal" evidence="3">
    <location>
        <begin position="1327"/>
        <end position="1396"/>
    </location>
</feature>
<keyword evidence="5" id="KW-1185">Reference proteome</keyword>
<dbReference type="GO" id="GO:0034454">
    <property type="term" value="P:microtubule anchoring at centrosome"/>
    <property type="evidence" value="ECO:0007669"/>
    <property type="project" value="InterPro"/>
</dbReference>
<name>A0A4C1VCX0_EUMVA</name>
<dbReference type="GO" id="GO:1905515">
    <property type="term" value="P:non-motile cilium assembly"/>
    <property type="evidence" value="ECO:0007669"/>
    <property type="project" value="TreeGrafter"/>
</dbReference>
<dbReference type="GO" id="GO:0034451">
    <property type="term" value="C:centriolar satellite"/>
    <property type="evidence" value="ECO:0007669"/>
    <property type="project" value="TreeGrafter"/>
</dbReference>
<feature type="compositionally biased region" description="Polar residues" evidence="2">
    <location>
        <begin position="956"/>
        <end position="971"/>
    </location>
</feature>
<gene>
    <name evidence="4" type="primary">Pcm1</name>
    <name evidence="4" type="ORF">EVAR_19975_1</name>
</gene>
<feature type="coiled-coil region" evidence="1">
    <location>
        <begin position="489"/>
        <end position="526"/>
    </location>
</feature>
<evidence type="ECO:0000313" key="4">
    <source>
        <dbReference type="EMBL" id="GBP35465.1"/>
    </source>
</evidence>
<dbReference type="InterPro" id="IPR024138">
    <property type="entry name" value="Pericentriolar_Pcm1"/>
</dbReference>
<evidence type="ECO:0000313" key="5">
    <source>
        <dbReference type="Proteomes" id="UP000299102"/>
    </source>
</evidence>
<dbReference type="OrthoDB" id="2125770at2759"/>
<feature type="compositionally biased region" description="Basic and acidic residues" evidence="2">
    <location>
        <begin position="1644"/>
        <end position="1653"/>
    </location>
</feature>
<feature type="compositionally biased region" description="Polar residues" evidence="2">
    <location>
        <begin position="593"/>
        <end position="613"/>
    </location>
</feature>
<comment type="caution">
    <text evidence="4">The sequence shown here is derived from an EMBL/GenBank/DDBJ whole genome shotgun (WGS) entry which is preliminary data.</text>
</comment>